<evidence type="ECO:0000313" key="11">
    <source>
        <dbReference type="EMBL" id="PWN05189.1"/>
    </source>
</evidence>
<dbReference type="Pfam" id="PF01311">
    <property type="entry name" value="Bac_export_1"/>
    <property type="match status" value="1"/>
</dbReference>
<organism evidence="11 12">
    <name type="scientific">Rhodohalobacter mucosus</name>
    <dbReference type="NCBI Taxonomy" id="2079485"/>
    <lineage>
        <taxon>Bacteria</taxon>
        <taxon>Pseudomonadati</taxon>
        <taxon>Balneolota</taxon>
        <taxon>Balneolia</taxon>
        <taxon>Balneolales</taxon>
        <taxon>Balneolaceae</taxon>
        <taxon>Rhodohalobacter</taxon>
    </lineage>
</organism>
<dbReference type="NCBIfam" id="TIGR01400">
    <property type="entry name" value="fliR"/>
    <property type="match status" value="1"/>
</dbReference>
<evidence type="ECO:0000256" key="7">
    <source>
        <dbReference type="ARBA" id="ARBA00023136"/>
    </source>
</evidence>
<dbReference type="GO" id="GO:0005886">
    <property type="term" value="C:plasma membrane"/>
    <property type="evidence" value="ECO:0007669"/>
    <property type="project" value="UniProtKB-SubCell"/>
</dbReference>
<dbReference type="GO" id="GO:0044780">
    <property type="term" value="P:bacterial-type flagellum assembly"/>
    <property type="evidence" value="ECO:0007669"/>
    <property type="project" value="UniProtKB-UniRule"/>
</dbReference>
<proteinExistence type="inferred from homology"/>
<dbReference type="OrthoDB" id="1524258at2"/>
<gene>
    <name evidence="11" type="primary">fliR</name>
    <name evidence="11" type="ORF">DDZ15_15810</name>
</gene>
<dbReference type="RefSeq" id="WP_109648097.1">
    <property type="nucleotide sequence ID" value="NZ_QGGB01000011.1"/>
</dbReference>
<evidence type="ECO:0000256" key="4">
    <source>
        <dbReference type="ARBA" id="ARBA00022475"/>
    </source>
</evidence>
<keyword evidence="11" id="KW-0282">Flagellum</keyword>
<keyword evidence="12" id="KW-1185">Reference proteome</keyword>
<name>A0A316TPR0_9BACT</name>
<feature type="transmembrane region" description="Helical" evidence="10">
    <location>
        <begin position="129"/>
        <end position="149"/>
    </location>
</feature>
<keyword evidence="11" id="KW-0966">Cell projection</keyword>
<reference evidence="11 12" key="1">
    <citation type="submission" date="2018-05" db="EMBL/GenBank/DDBJ databases">
        <title>Rhodohalobacter halophilus gen. nov., sp. nov., a moderately halophilic member of the family Balneolaceae.</title>
        <authorList>
            <person name="Liu Z.-W."/>
        </authorList>
    </citation>
    <scope>NUCLEOTIDE SEQUENCE [LARGE SCALE GENOMIC DNA]</scope>
    <source>
        <strain evidence="11 12">8A47</strain>
    </source>
</reference>
<evidence type="ECO:0000256" key="2">
    <source>
        <dbReference type="ARBA" id="ARBA00009772"/>
    </source>
</evidence>
<dbReference type="AlphaFoldDB" id="A0A316TPR0"/>
<evidence type="ECO:0000313" key="12">
    <source>
        <dbReference type="Proteomes" id="UP000245533"/>
    </source>
</evidence>
<comment type="caution">
    <text evidence="11">The sequence shown here is derived from an EMBL/GenBank/DDBJ whole genome shotgun (WGS) entry which is preliminary data.</text>
</comment>
<comment type="function">
    <text evidence="1 10">Role in flagellar biosynthesis.</text>
</comment>
<evidence type="ECO:0000256" key="3">
    <source>
        <dbReference type="ARBA" id="ARBA00021717"/>
    </source>
</evidence>
<keyword evidence="6 10" id="KW-1133">Transmembrane helix</keyword>
<feature type="transmembrane region" description="Helical" evidence="10">
    <location>
        <begin position="42"/>
        <end position="62"/>
    </location>
</feature>
<evidence type="ECO:0000256" key="6">
    <source>
        <dbReference type="ARBA" id="ARBA00022989"/>
    </source>
</evidence>
<keyword evidence="7 10" id="KW-0472">Membrane</keyword>
<protein>
    <recommendedName>
        <fullName evidence="3 9">Flagellar biosynthetic protein FliR</fullName>
    </recommendedName>
</protein>
<dbReference type="GO" id="GO:0009425">
    <property type="term" value="C:bacterial-type flagellum basal body"/>
    <property type="evidence" value="ECO:0007669"/>
    <property type="project" value="UniProtKB-SubCell"/>
</dbReference>
<keyword evidence="5 10" id="KW-0812">Transmembrane</keyword>
<comment type="similarity">
    <text evidence="2 10">Belongs to the FliR/MopE/SpaR family.</text>
</comment>
<dbReference type="EMBL" id="QGGB01000011">
    <property type="protein sequence ID" value="PWN05189.1"/>
    <property type="molecule type" value="Genomic_DNA"/>
</dbReference>
<keyword evidence="4 10" id="KW-1003">Cell membrane</keyword>
<evidence type="ECO:0000256" key="9">
    <source>
        <dbReference type="NCBIfam" id="TIGR01400"/>
    </source>
</evidence>
<sequence>MTELFTVEYILTAFLIFVRVGALMATAPFFSNGSIPVQVKVFFSLILSVMLFPLIPVEGMAIPTDAGMLDVLVAIIKELLVGVVMGLTGQILFAALQIGGELMSLNIGLTFASVVDPVNSTHQSIIGQLFVLLGTFVFISSGGDAYYIFALAHSYEVVPVGTVQAAAAAPLFIEMATRLFLLGVQISAPFMVVLFLMDLSFAIFGRIMPRANIFFIALPLKAGVGFLLLLIVLPFAPTAFERIFADIWMYLDRILLLMGGGN</sequence>
<evidence type="ECO:0000256" key="10">
    <source>
        <dbReference type="RuleBase" id="RU362071"/>
    </source>
</evidence>
<dbReference type="PRINTS" id="PR00953">
    <property type="entry name" value="TYPE3IMRPROT"/>
</dbReference>
<evidence type="ECO:0000256" key="5">
    <source>
        <dbReference type="ARBA" id="ARBA00022692"/>
    </source>
</evidence>
<keyword evidence="8 10" id="KW-0975">Bacterial flagellum</keyword>
<evidence type="ECO:0000256" key="1">
    <source>
        <dbReference type="ARBA" id="ARBA00002578"/>
    </source>
</evidence>
<dbReference type="InterPro" id="IPR006303">
    <property type="entry name" value="FliR"/>
</dbReference>
<feature type="transmembrane region" description="Helical" evidence="10">
    <location>
        <begin position="74"/>
        <end position="96"/>
    </location>
</feature>
<dbReference type="PANTHER" id="PTHR30065">
    <property type="entry name" value="FLAGELLAR BIOSYNTHETIC PROTEIN FLIR"/>
    <property type="match status" value="1"/>
</dbReference>
<keyword evidence="11" id="KW-0969">Cilium</keyword>
<dbReference type="Proteomes" id="UP000245533">
    <property type="component" value="Unassembled WGS sequence"/>
</dbReference>
<accession>A0A316TPR0</accession>
<evidence type="ECO:0000256" key="8">
    <source>
        <dbReference type="ARBA" id="ARBA00023143"/>
    </source>
</evidence>
<feature type="transmembrane region" description="Helical" evidence="10">
    <location>
        <begin position="179"/>
        <end position="201"/>
    </location>
</feature>
<dbReference type="InterPro" id="IPR002010">
    <property type="entry name" value="T3SS_IM_R"/>
</dbReference>
<dbReference type="GO" id="GO:0006605">
    <property type="term" value="P:protein targeting"/>
    <property type="evidence" value="ECO:0007669"/>
    <property type="project" value="UniProtKB-UniRule"/>
</dbReference>
<dbReference type="PANTHER" id="PTHR30065:SF1">
    <property type="entry name" value="SURFACE PRESENTATION OF ANTIGENS PROTEIN SPAR"/>
    <property type="match status" value="1"/>
</dbReference>
<feature type="transmembrane region" description="Helical" evidence="10">
    <location>
        <begin position="213"/>
        <end position="236"/>
    </location>
</feature>
<comment type="subcellular location">
    <subcellularLocation>
        <location evidence="10">Cell membrane</location>
        <topology evidence="10">Multi-pass membrane protein</topology>
    </subcellularLocation>
    <subcellularLocation>
        <location evidence="10">Bacterial flagellum basal body</location>
    </subcellularLocation>
</comment>
<feature type="transmembrane region" description="Helical" evidence="10">
    <location>
        <begin position="6"/>
        <end position="30"/>
    </location>
</feature>